<reference evidence="2" key="1">
    <citation type="submission" date="2021-01" db="EMBL/GenBank/DDBJ databases">
        <authorList>
            <person name="Corre E."/>
            <person name="Pelletier E."/>
            <person name="Niang G."/>
            <person name="Scheremetjew M."/>
            <person name="Finn R."/>
            <person name="Kale V."/>
            <person name="Holt S."/>
            <person name="Cochrane G."/>
            <person name="Meng A."/>
            <person name="Brown T."/>
            <person name="Cohen L."/>
        </authorList>
    </citation>
    <scope>NUCLEOTIDE SEQUENCE</scope>
    <source>
        <strain evidence="2">308</strain>
    </source>
</reference>
<sequence>MSERKLFCSSMTLSTEIQVSTSPPQSIINEETSLRPLSPNKNLVQSSSSTTNSISSFDQSTAAAISPANNMISSHAPQESALETGHSSHIDDTDDVVEQNSDYGSGIDQGDGTGETEEETDDDEPVKLFVGQVSCTSIL</sequence>
<organism evidence="2">
    <name type="scientific">Corethron hystrix</name>
    <dbReference type="NCBI Taxonomy" id="216773"/>
    <lineage>
        <taxon>Eukaryota</taxon>
        <taxon>Sar</taxon>
        <taxon>Stramenopiles</taxon>
        <taxon>Ochrophyta</taxon>
        <taxon>Bacillariophyta</taxon>
        <taxon>Coscinodiscophyceae</taxon>
        <taxon>Corethrophycidae</taxon>
        <taxon>Corethrales</taxon>
        <taxon>Corethraceae</taxon>
        <taxon>Corethron</taxon>
    </lineage>
</organism>
<gene>
    <name evidence="2" type="ORF">CHYS00102_LOCUS29282</name>
</gene>
<dbReference type="AlphaFoldDB" id="A0A7S1C0R3"/>
<accession>A0A7S1C0R3</accession>
<feature type="compositionally biased region" description="Polar residues" evidence="1">
    <location>
        <begin position="57"/>
        <end position="77"/>
    </location>
</feature>
<dbReference type="EMBL" id="HBFR01040047">
    <property type="protein sequence ID" value="CAD8902063.1"/>
    <property type="molecule type" value="Transcribed_RNA"/>
</dbReference>
<feature type="compositionally biased region" description="Polar residues" evidence="1">
    <location>
        <begin position="17"/>
        <end position="31"/>
    </location>
</feature>
<evidence type="ECO:0000313" key="2">
    <source>
        <dbReference type="EMBL" id="CAD8902063.1"/>
    </source>
</evidence>
<evidence type="ECO:0000256" key="1">
    <source>
        <dbReference type="SAM" id="MobiDB-lite"/>
    </source>
</evidence>
<name>A0A7S1C0R3_9STRA</name>
<feature type="compositionally biased region" description="Low complexity" evidence="1">
    <location>
        <begin position="46"/>
        <end position="56"/>
    </location>
</feature>
<protein>
    <submittedName>
        <fullName evidence="2">Uncharacterized protein</fullName>
    </submittedName>
</protein>
<feature type="region of interest" description="Disordered" evidence="1">
    <location>
        <begin position="17"/>
        <end position="139"/>
    </location>
</feature>
<proteinExistence type="predicted"/>
<feature type="compositionally biased region" description="Acidic residues" evidence="1">
    <location>
        <begin position="114"/>
        <end position="124"/>
    </location>
</feature>